<keyword evidence="3" id="KW-1185">Reference proteome</keyword>
<dbReference type="AlphaFoldDB" id="A0A1C7PEN4"/>
<dbReference type="KEGG" id="agl:PYTT_1694"/>
<feature type="chain" id="PRO_5014266585" evidence="1">
    <location>
        <begin position="18"/>
        <end position="319"/>
    </location>
</feature>
<protein>
    <submittedName>
        <fullName evidence="2">Uncharacterized protein</fullName>
    </submittedName>
</protein>
<dbReference type="Proteomes" id="UP000176204">
    <property type="component" value="Chromosome I"/>
</dbReference>
<dbReference type="EMBL" id="LT629973">
    <property type="protein sequence ID" value="SEH91628.1"/>
    <property type="molecule type" value="Genomic_DNA"/>
</dbReference>
<name>A0A1C7PEN4_9BACT</name>
<reference evidence="3" key="1">
    <citation type="submission" date="2016-09" db="EMBL/GenBank/DDBJ databases">
        <authorList>
            <person name="Koehorst J."/>
        </authorList>
    </citation>
    <scope>NUCLEOTIDE SEQUENCE [LARGE SCALE GENOMIC DNA]</scope>
</reference>
<gene>
    <name evidence="2" type="ORF">PYTT_1694</name>
</gene>
<keyword evidence="1" id="KW-0732">Signal</keyword>
<organism evidence="2 3">
    <name type="scientific">Akkermansia glycaniphila</name>
    <dbReference type="NCBI Taxonomy" id="1679444"/>
    <lineage>
        <taxon>Bacteria</taxon>
        <taxon>Pseudomonadati</taxon>
        <taxon>Verrucomicrobiota</taxon>
        <taxon>Verrucomicrobiia</taxon>
        <taxon>Verrucomicrobiales</taxon>
        <taxon>Akkermansiaceae</taxon>
        <taxon>Akkermansia</taxon>
    </lineage>
</organism>
<sequence length="319" mass="35958">MLRTLFFLTTTALSASASDNQPPAQQTENATDQITIHPGPTHLWFQKIPLLIPNPLPQSSLSTAKYLQPFHFVRTEGNILHLGEDGKYFIKVIFYSPNQDIFITGNLIFHDLEQMPILQDAALLNAPVTESVTQYPQETMFFIRGIKEYPVSIQRTIQYDSSPYMNVGHGVEVGSSLITLTTPPKKVDFYTSASLSQKNIRFKHLTLRFTAHVYMQEKETETFLSCSDQVLQAPPETGTPLHKLLMHRFSTSRIKTETAGIYYANVSFIYAFEKQEAKASVQNNDPSFGGFLFQVPVQQTTPRNLVISVGSNPHCLRIP</sequence>
<evidence type="ECO:0000313" key="2">
    <source>
        <dbReference type="EMBL" id="SEH91628.1"/>
    </source>
</evidence>
<evidence type="ECO:0000313" key="3">
    <source>
        <dbReference type="Proteomes" id="UP000176204"/>
    </source>
</evidence>
<feature type="signal peptide" evidence="1">
    <location>
        <begin position="1"/>
        <end position="17"/>
    </location>
</feature>
<evidence type="ECO:0000256" key="1">
    <source>
        <dbReference type="SAM" id="SignalP"/>
    </source>
</evidence>
<accession>A0A1C7PEN4</accession>
<proteinExistence type="predicted"/>
<dbReference type="RefSeq" id="WP_067773008.1">
    <property type="nucleotide sequence ID" value="NZ_LIGX01000006.1"/>
</dbReference>